<dbReference type="GeneID" id="54585851"/>
<feature type="region of interest" description="Disordered" evidence="1">
    <location>
        <begin position="105"/>
        <end position="149"/>
    </location>
</feature>
<evidence type="ECO:0000313" key="3">
    <source>
        <dbReference type="EMBL" id="KAF2256563.1"/>
    </source>
</evidence>
<organism evidence="3 4">
    <name type="scientific">Trematosphaeria pertusa</name>
    <dbReference type="NCBI Taxonomy" id="390896"/>
    <lineage>
        <taxon>Eukaryota</taxon>
        <taxon>Fungi</taxon>
        <taxon>Dikarya</taxon>
        <taxon>Ascomycota</taxon>
        <taxon>Pezizomycotina</taxon>
        <taxon>Dothideomycetes</taxon>
        <taxon>Pleosporomycetidae</taxon>
        <taxon>Pleosporales</taxon>
        <taxon>Massarineae</taxon>
        <taxon>Trematosphaeriaceae</taxon>
        <taxon>Trematosphaeria</taxon>
    </lineage>
</organism>
<dbReference type="OrthoDB" id="654211at2759"/>
<feature type="compositionally biased region" description="Low complexity" evidence="1">
    <location>
        <begin position="56"/>
        <end position="71"/>
    </location>
</feature>
<reference evidence="3" key="1">
    <citation type="journal article" date="2020" name="Stud. Mycol.">
        <title>101 Dothideomycetes genomes: a test case for predicting lifestyles and emergence of pathogens.</title>
        <authorList>
            <person name="Haridas S."/>
            <person name="Albert R."/>
            <person name="Binder M."/>
            <person name="Bloem J."/>
            <person name="Labutti K."/>
            <person name="Salamov A."/>
            <person name="Andreopoulos B."/>
            <person name="Baker S."/>
            <person name="Barry K."/>
            <person name="Bills G."/>
            <person name="Bluhm B."/>
            <person name="Cannon C."/>
            <person name="Castanera R."/>
            <person name="Culley D."/>
            <person name="Daum C."/>
            <person name="Ezra D."/>
            <person name="Gonzalez J."/>
            <person name="Henrissat B."/>
            <person name="Kuo A."/>
            <person name="Liang C."/>
            <person name="Lipzen A."/>
            <person name="Lutzoni F."/>
            <person name="Magnuson J."/>
            <person name="Mondo S."/>
            <person name="Nolan M."/>
            <person name="Ohm R."/>
            <person name="Pangilinan J."/>
            <person name="Park H.-J."/>
            <person name="Ramirez L."/>
            <person name="Alfaro M."/>
            <person name="Sun H."/>
            <person name="Tritt A."/>
            <person name="Yoshinaga Y."/>
            <person name="Zwiers L.-H."/>
            <person name="Turgeon B."/>
            <person name="Goodwin S."/>
            <person name="Spatafora J."/>
            <person name="Crous P."/>
            <person name="Grigoriev I."/>
        </authorList>
    </citation>
    <scope>NUCLEOTIDE SEQUENCE</scope>
    <source>
        <strain evidence="3">CBS 122368</strain>
    </source>
</reference>
<sequence>MELSGAYFGAQPEQHFPHDQPTLIDQHSTVYPIHLSRHWPATNFHNPNQHAHRRQQSTSTQSSRSSAFRSSDGSVFSQWQTRDSLASTNTTSHLSEPFGNQHVAQADGSLNFNSPVPHSHPPTPVEEPAPFTLTKLSHPRQPTPEKEPFATCISRTKRSRRSTKEPRYWCTTCEEGFGEKYDWKRHEETYQERTEMYECGLCPNIYFLDKDFIHHHQKSHRCQICVERKHAELAKKKRISRTGWGCGFCCRFDRDWTERCNHISWHFEKNGDTMANWKHSHVILALLQRPEILPYWNHLLYSKQRFNPRFGWNQHTTGRVEGYPEANPHPQLQDLLEFYTPEQSAEALVRLAYDKGLLRKELPRPPVPPKDYATRPQQSTTLQDLLNDTETLNRFLSTIVEDDVQPTGVCTLDYEAMNEAFDPKYHSFV</sequence>
<dbReference type="InterPro" id="IPR013087">
    <property type="entry name" value="Znf_C2H2_type"/>
</dbReference>
<dbReference type="EMBL" id="ML987189">
    <property type="protein sequence ID" value="KAF2256563.1"/>
    <property type="molecule type" value="Genomic_DNA"/>
</dbReference>
<protein>
    <recommendedName>
        <fullName evidence="2">C2H2-type domain-containing protein</fullName>
    </recommendedName>
</protein>
<name>A0A6A6J502_9PLEO</name>
<dbReference type="PROSITE" id="PS00028">
    <property type="entry name" value="ZINC_FINGER_C2H2_1"/>
    <property type="match status" value="1"/>
</dbReference>
<dbReference type="AlphaFoldDB" id="A0A6A6J502"/>
<accession>A0A6A6J502</accession>
<evidence type="ECO:0000259" key="2">
    <source>
        <dbReference type="PROSITE" id="PS00028"/>
    </source>
</evidence>
<evidence type="ECO:0000313" key="4">
    <source>
        <dbReference type="Proteomes" id="UP000800094"/>
    </source>
</evidence>
<evidence type="ECO:0000256" key="1">
    <source>
        <dbReference type="SAM" id="MobiDB-lite"/>
    </source>
</evidence>
<keyword evidence="4" id="KW-1185">Reference proteome</keyword>
<gene>
    <name evidence="3" type="ORF">BU26DRAFT_558014</name>
</gene>
<dbReference type="RefSeq" id="XP_033691567.1">
    <property type="nucleotide sequence ID" value="XM_033832521.1"/>
</dbReference>
<proteinExistence type="predicted"/>
<feature type="domain" description="C2H2-type" evidence="2">
    <location>
        <begin position="199"/>
        <end position="220"/>
    </location>
</feature>
<feature type="compositionally biased region" description="Pro residues" evidence="1">
    <location>
        <begin position="118"/>
        <end position="127"/>
    </location>
</feature>
<feature type="region of interest" description="Disordered" evidence="1">
    <location>
        <begin position="40"/>
        <end position="78"/>
    </location>
</feature>
<dbReference type="Proteomes" id="UP000800094">
    <property type="component" value="Unassembled WGS sequence"/>
</dbReference>